<dbReference type="Proteomes" id="UP000295696">
    <property type="component" value="Unassembled WGS sequence"/>
</dbReference>
<reference evidence="3 4" key="1">
    <citation type="submission" date="2019-03" db="EMBL/GenBank/DDBJ databases">
        <title>Genomic Encyclopedia of Type Strains, Phase IV (KMG-IV): sequencing the most valuable type-strain genomes for metagenomic binning, comparative biology and taxonomic classification.</title>
        <authorList>
            <person name="Goeker M."/>
        </authorList>
    </citation>
    <scope>NUCLEOTIDE SEQUENCE [LARGE SCALE GENOMIC DNA]</scope>
    <source>
        <strain evidence="3 4">DSM 104836</strain>
    </source>
</reference>
<name>A0A4R3J304_9RHOB</name>
<keyword evidence="1" id="KW-1133">Transmembrane helix</keyword>
<keyword evidence="1" id="KW-0472">Membrane</keyword>
<protein>
    <submittedName>
        <fullName evidence="3">Tripartite tricarboxylate transporter TctB family protein</fullName>
    </submittedName>
</protein>
<proteinExistence type="predicted"/>
<evidence type="ECO:0000313" key="3">
    <source>
        <dbReference type="EMBL" id="TCS59000.1"/>
    </source>
</evidence>
<comment type="caution">
    <text evidence="3">The sequence shown here is derived from an EMBL/GenBank/DDBJ whole genome shotgun (WGS) entry which is preliminary data.</text>
</comment>
<evidence type="ECO:0000313" key="4">
    <source>
        <dbReference type="Proteomes" id="UP000295696"/>
    </source>
</evidence>
<organism evidence="3 4">
    <name type="scientific">Primorskyibacter sedentarius</name>
    <dbReference type="NCBI Taxonomy" id="745311"/>
    <lineage>
        <taxon>Bacteria</taxon>
        <taxon>Pseudomonadati</taxon>
        <taxon>Pseudomonadota</taxon>
        <taxon>Alphaproteobacteria</taxon>
        <taxon>Rhodobacterales</taxon>
        <taxon>Roseobacteraceae</taxon>
        <taxon>Primorskyibacter</taxon>
    </lineage>
</organism>
<dbReference type="EMBL" id="SLZU01000023">
    <property type="protein sequence ID" value="TCS59000.1"/>
    <property type="molecule type" value="Genomic_DNA"/>
</dbReference>
<feature type="domain" description="DUF1468" evidence="2">
    <location>
        <begin position="10"/>
        <end position="152"/>
    </location>
</feature>
<feature type="transmembrane region" description="Helical" evidence="1">
    <location>
        <begin position="129"/>
        <end position="149"/>
    </location>
</feature>
<accession>A0A4R3J304</accession>
<dbReference type="AlphaFoldDB" id="A0A4R3J304"/>
<evidence type="ECO:0000259" key="2">
    <source>
        <dbReference type="Pfam" id="PF07331"/>
    </source>
</evidence>
<dbReference type="PROSITE" id="PS51257">
    <property type="entry name" value="PROKAR_LIPOPROTEIN"/>
    <property type="match status" value="1"/>
</dbReference>
<dbReference type="RefSeq" id="WP_132248311.1">
    <property type="nucleotide sequence ID" value="NZ_SLZU01000023.1"/>
</dbReference>
<sequence>MLSQRVANIVFSVLLLAACGYFIDAAIGFDDLSLPGSTQLSSKFFPITILLFIAGCSGIVLVQYILDKGDGLRSDETVFLSKMSALHGLLTFAVIVGCYLIWRNYGFVPAALVLGPAAALAMGVRKPAIYVALVVISMIFYFAFTRLLAVQL</sequence>
<keyword evidence="1" id="KW-0812">Transmembrane</keyword>
<feature type="transmembrane region" description="Helical" evidence="1">
    <location>
        <begin position="78"/>
        <end position="102"/>
    </location>
</feature>
<dbReference type="InterPro" id="IPR009936">
    <property type="entry name" value="DUF1468"/>
</dbReference>
<dbReference type="Pfam" id="PF07331">
    <property type="entry name" value="TctB"/>
    <property type="match status" value="1"/>
</dbReference>
<keyword evidence="4" id="KW-1185">Reference proteome</keyword>
<gene>
    <name evidence="3" type="ORF">EDD52_12330</name>
</gene>
<feature type="transmembrane region" description="Helical" evidence="1">
    <location>
        <begin position="44"/>
        <end position="66"/>
    </location>
</feature>
<evidence type="ECO:0000256" key="1">
    <source>
        <dbReference type="SAM" id="Phobius"/>
    </source>
</evidence>